<dbReference type="GO" id="GO:0009976">
    <property type="term" value="F:tocopherol cyclase activity"/>
    <property type="evidence" value="ECO:0007669"/>
    <property type="project" value="InterPro"/>
</dbReference>
<organism evidence="2 3">
    <name type="scientific">Adineta ricciae</name>
    <name type="common">Rotifer</name>
    <dbReference type="NCBI Taxonomy" id="249248"/>
    <lineage>
        <taxon>Eukaryota</taxon>
        <taxon>Metazoa</taxon>
        <taxon>Spiralia</taxon>
        <taxon>Gnathifera</taxon>
        <taxon>Rotifera</taxon>
        <taxon>Eurotatoria</taxon>
        <taxon>Bdelloidea</taxon>
        <taxon>Adinetida</taxon>
        <taxon>Adinetidae</taxon>
        <taxon>Adineta</taxon>
    </lineage>
</organism>
<dbReference type="PANTHER" id="PTHR35309">
    <property type="match status" value="1"/>
</dbReference>
<dbReference type="AlphaFoldDB" id="A0A814CKC0"/>
<reference evidence="2" key="1">
    <citation type="submission" date="2021-02" db="EMBL/GenBank/DDBJ databases">
        <authorList>
            <person name="Nowell W R."/>
        </authorList>
    </citation>
    <scope>NUCLEOTIDE SEQUENCE</scope>
</reference>
<keyword evidence="3" id="KW-1185">Reference proteome</keyword>
<keyword evidence="1" id="KW-0812">Transmembrane</keyword>
<sequence>MLGSRFVLLVCALFGLAYWSLNYKSLRLAYHADRYHGDFVSSGVFFEGWYFKLSLEELNYSVIVIPGVHRNDYDRFAFMMIAYNNISHYFRLPFESFYSSTDEFLATIDQDENIFSYDKMIVNVQPKPTDDASESFQMNLTLSSHLTIPDLSWLIPGTMGLFSWIPTMQCNHHVLSLKYQVQGSIKINQSDSMSVHGVGYLEKDWGYSFPTVWSWGQANQWENLPLGTSPPSLFFSFAMIPWYFNLRLPGFLIVFEHNGHFYRFNSYLLSVVTDLTADNTTDKVSFTVYDVFFQHKLRVSTHYDESADIQSALLYGPRDDRMEKFVKETLVNNIYFDVQLTRLTQNSTADKNDSDLFVQHGYSEEIIFQGRAMHVALEINGDIQSLIQKFRDTFENVYPWNLSLGRTLIQYYKLILTSIISIVVVRLVSAIRR</sequence>
<dbReference type="InterPro" id="IPR025893">
    <property type="entry name" value="Tocopherol_cyclase"/>
</dbReference>
<evidence type="ECO:0000313" key="3">
    <source>
        <dbReference type="Proteomes" id="UP000663828"/>
    </source>
</evidence>
<feature type="transmembrane region" description="Helical" evidence="1">
    <location>
        <begin position="411"/>
        <end position="429"/>
    </location>
</feature>
<evidence type="ECO:0000313" key="2">
    <source>
        <dbReference type="EMBL" id="CAF0941444.1"/>
    </source>
</evidence>
<dbReference type="SUPFAM" id="SSF159245">
    <property type="entry name" value="AttH-like"/>
    <property type="match status" value="1"/>
</dbReference>
<comment type="caution">
    <text evidence="2">The sequence shown here is derived from an EMBL/GenBank/DDBJ whole genome shotgun (WGS) entry which is preliminary data.</text>
</comment>
<evidence type="ECO:0000256" key="1">
    <source>
        <dbReference type="SAM" id="Phobius"/>
    </source>
</evidence>
<dbReference type="Proteomes" id="UP000663828">
    <property type="component" value="Unassembled WGS sequence"/>
</dbReference>
<dbReference type="PANTHER" id="PTHR35309:SF4">
    <property type="entry name" value="TOCOPHEROL CYCLASE"/>
    <property type="match status" value="1"/>
</dbReference>
<accession>A0A814CKC0</accession>
<proteinExistence type="predicted"/>
<gene>
    <name evidence="2" type="ORF">XAT740_LOCUS10140</name>
</gene>
<name>A0A814CKC0_ADIRI</name>
<dbReference type="Pfam" id="PF14249">
    <property type="entry name" value="Tocopherol_cycl"/>
    <property type="match status" value="1"/>
</dbReference>
<keyword evidence="1" id="KW-0472">Membrane</keyword>
<keyword evidence="1" id="KW-1133">Transmembrane helix</keyword>
<protein>
    <submittedName>
        <fullName evidence="2">Uncharacterized protein</fullName>
    </submittedName>
</protein>
<dbReference type="EMBL" id="CAJNOR010000536">
    <property type="protein sequence ID" value="CAF0941444.1"/>
    <property type="molecule type" value="Genomic_DNA"/>
</dbReference>